<dbReference type="EMBL" id="JPIT01000018">
    <property type="protein sequence ID" value="KIO45187.1"/>
    <property type="molecule type" value="Genomic_DNA"/>
</dbReference>
<reference evidence="12 15" key="1">
    <citation type="submission" date="2014-07" db="EMBL/GenBank/DDBJ databases">
        <title>Porphyromonadaceae bacterium OUH 308042 = ATCC BAA-2681 = DSM 28342 draft genome.</title>
        <authorList>
            <person name="Sydenham T.V."/>
            <person name="Hasman H."/>
            <person name="Justensen U.S."/>
        </authorList>
    </citation>
    <scope>NUCLEOTIDE SEQUENCE [LARGE SCALE GENOMIC DNA]</scope>
    <source>
        <strain evidence="12 15">OUH 308042</strain>
    </source>
</reference>
<feature type="binding site" evidence="9">
    <location>
        <position position="133"/>
    </location>
    <ligand>
        <name>Mg(2+)</name>
        <dbReference type="ChEBI" id="CHEBI:18420"/>
    </ligand>
</feature>
<dbReference type="AlphaFoldDB" id="A0A0C3R4V1"/>
<feature type="active site" evidence="9">
    <location>
        <position position="133"/>
    </location>
</feature>
<proteinExistence type="inferred from homology"/>
<keyword evidence="3 9" id="KW-0698">rRNA processing</keyword>
<evidence type="ECO:0000313" key="13">
    <source>
        <dbReference type="EMBL" id="KIO45187.1"/>
    </source>
</evidence>
<dbReference type="Pfam" id="PF14622">
    <property type="entry name" value="Ribonucleas_3_3"/>
    <property type="match status" value="1"/>
</dbReference>
<comment type="subcellular location">
    <subcellularLocation>
        <location evidence="9">Cytoplasm</location>
    </subcellularLocation>
</comment>
<dbReference type="GO" id="GO:0006397">
    <property type="term" value="P:mRNA processing"/>
    <property type="evidence" value="ECO:0007669"/>
    <property type="project" value="UniProtKB-UniRule"/>
</dbReference>
<dbReference type="GO" id="GO:0019843">
    <property type="term" value="F:rRNA binding"/>
    <property type="evidence" value="ECO:0007669"/>
    <property type="project" value="UniProtKB-KW"/>
</dbReference>
<dbReference type="InterPro" id="IPR000999">
    <property type="entry name" value="RNase_III_dom"/>
</dbReference>
<feature type="binding site" evidence="9">
    <location>
        <position position="130"/>
    </location>
    <ligand>
        <name>Mg(2+)</name>
        <dbReference type="ChEBI" id="CHEBI:18420"/>
    </ligand>
</feature>
<dbReference type="FunFam" id="1.10.1520.10:FF:000001">
    <property type="entry name" value="Ribonuclease 3"/>
    <property type="match status" value="1"/>
</dbReference>
<keyword evidence="9" id="KW-0479">Metal-binding</keyword>
<comment type="similarity">
    <text evidence="2">Belongs to the ribonuclease III family.</text>
</comment>
<sequence>MIRQIIQSIKLYLHRKDKFYGLSIYEWGFIPQNKGLYNLALLHKSASRYTKSGTILNYERLEFLGDAVLGAIVAEILYKFFPNKDEGFLTRLRSKIVSRESLNEIAIKMGLSKEVIAKSDISKNKHIYGDVFEAFTGAIYLDQGYAKTKDFIEQYIFPHYVNLEDLVYIDKNFKSRLIEWGQKNKIELSIHTEELFKNRRSKFVCTISVGEEVIGKGVGSSKKEAEQHSAEKAIQKLQNEGQGNIII</sequence>
<dbReference type="GO" id="GO:0008033">
    <property type="term" value="P:tRNA processing"/>
    <property type="evidence" value="ECO:0007669"/>
    <property type="project" value="UniProtKB-KW"/>
</dbReference>
<dbReference type="SUPFAM" id="SSF69065">
    <property type="entry name" value="RNase III domain-like"/>
    <property type="match status" value="1"/>
</dbReference>
<keyword evidence="9" id="KW-0963">Cytoplasm</keyword>
<dbReference type="PROSITE" id="PS50142">
    <property type="entry name" value="RNASE_3_2"/>
    <property type="match status" value="1"/>
</dbReference>
<feature type="domain" description="RNase III" evidence="11">
    <location>
        <begin position="13"/>
        <end position="144"/>
    </location>
</feature>
<keyword evidence="8 9" id="KW-0694">RNA-binding</keyword>
<comment type="cofactor">
    <cofactor evidence="9">
        <name>Mg(2+)</name>
        <dbReference type="ChEBI" id="CHEBI:18420"/>
    </cofactor>
</comment>
<dbReference type="SUPFAM" id="SSF54768">
    <property type="entry name" value="dsRNA-binding domain-like"/>
    <property type="match status" value="1"/>
</dbReference>
<dbReference type="HAMAP" id="MF_00104">
    <property type="entry name" value="RNase_III"/>
    <property type="match status" value="1"/>
</dbReference>
<evidence type="ECO:0000256" key="3">
    <source>
        <dbReference type="ARBA" id="ARBA00022552"/>
    </source>
</evidence>
<dbReference type="Proteomes" id="UP000031937">
    <property type="component" value="Unassembled WGS sequence"/>
</dbReference>
<dbReference type="CDD" id="cd10845">
    <property type="entry name" value="DSRM_RNAse_III_family"/>
    <property type="match status" value="1"/>
</dbReference>
<evidence type="ECO:0000256" key="5">
    <source>
        <dbReference type="ARBA" id="ARBA00022722"/>
    </source>
</evidence>
<dbReference type="CDD" id="cd00593">
    <property type="entry name" value="RIBOc"/>
    <property type="match status" value="1"/>
</dbReference>
<evidence type="ECO:0000256" key="7">
    <source>
        <dbReference type="ARBA" id="ARBA00022801"/>
    </source>
</evidence>
<evidence type="ECO:0000313" key="15">
    <source>
        <dbReference type="Proteomes" id="UP000031980"/>
    </source>
</evidence>
<dbReference type="InterPro" id="IPR014720">
    <property type="entry name" value="dsRBD_dom"/>
</dbReference>
<dbReference type="EC" id="3.1.26.3" evidence="9"/>
<comment type="catalytic activity">
    <reaction evidence="1 9">
        <text>Endonucleolytic cleavage to 5'-phosphomonoester.</text>
        <dbReference type="EC" id="3.1.26.3"/>
    </reaction>
</comment>
<dbReference type="SMART" id="SM00358">
    <property type="entry name" value="DSRM"/>
    <property type="match status" value="1"/>
</dbReference>
<keyword evidence="5 9" id="KW-0540">Nuclease</keyword>
<evidence type="ECO:0000256" key="2">
    <source>
        <dbReference type="ARBA" id="ARBA00010183"/>
    </source>
</evidence>
<dbReference type="PANTHER" id="PTHR11207:SF0">
    <property type="entry name" value="RIBONUCLEASE 3"/>
    <property type="match status" value="1"/>
</dbReference>
<evidence type="ECO:0000259" key="10">
    <source>
        <dbReference type="PROSITE" id="PS50137"/>
    </source>
</evidence>
<evidence type="ECO:0000256" key="9">
    <source>
        <dbReference type="HAMAP-Rule" id="MF_00104"/>
    </source>
</evidence>
<dbReference type="EMBL" id="JPIU01000039">
    <property type="protein sequence ID" value="KIO44560.1"/>
    <property type="molecule type" value="Genomic_DNA"/>
</dbReference>
<dbReference type="GO" id="GO:0003725">
    <property type="term" value="F:double-stranded RNA binding"/>
    <property type="evidence" value="ECO:0007669"/>
    <property type="project" value="TreeGrafter"/>
</dbReference>
<dbReference type="GO" id="GO:0004525">
    <property type="term" value="F:ribonuclease III activity"/>
    <property type="evidence" value="ECO:0007669"/>
    <property type="project" value="UniProtKB-UniRule"/>
</dbReference>
<comment type="subunit">
    <text evidence="9">Homodimer.</text>
</comment>
<keyword evidence="9" id="KW-0699">rRNA-binding</keyword>
<dbReference type="GO" id="GO:0010468">
    <property type="term" value="P:regulation of gene expression"/>
    <property type="evidence" value="ECO:0007669"/>
    <property type="project" value="TreeGrafter"/>
</dbReference>
<dbReference type="GO" id="GO:0046872">
    <property type="term" value="F:metal ion binding"/>
    <property type="evidence" value="ECO:0007669"/>
    <property type="project" value="UniProtKB-KW"/>
</dbReference>
<keyword evidence="6 9" id="KW-0255">Endonuclease</keyword>
<evidence type="ECO:0000256" key="4">
    <source>
        <dbReference type="ARBA" id="ARBA00022664"/>
    </source>
</evidence>
<keyword evidence="15" id="KW-1185">Reference proteome</keyword>
<dbReference type="SMART" id="SM00535">
    <property type="entry name" value="RIBOc"/>
    <property type="match status" value="1"/>
</dbReference>
<dbReference type="InterPro" id="IPR036389">
    <property type="entry name" value="RNase_III_sf"/>
</dbReference>
<keyword evidence="9" id="KW-0460">Magnesium</keyword>
<evidence type="ECO:0000256" key="6">
    <source>
        <dbReference type="ARBA" id="ARBA00022759"/>
    </source>
</evidence>
<evidence type="ECO:0000313" key="14">
    <source>
        <dbReference type="Proteomes" id="UP000031937"/>
    </source>
</evidence>
<evidence type="ECO:0000256" key="1">
    <source>
        <dbReference type="ARBA" id="ARBA00000109"/>
    </source>
</evidence>
<comment type="caution">
    <text evidence="12">The sequence shown here is derived from an EMBL/GenBank/DDBJ whole genome shotgun (WGS) entry which is preliminary data.</text>
</comment>
<keyword evidence="4 9" id="KW-0507">mRNA processing</keyword>
<comment type="function">
    <text evidence="9">Digests double-stranded RNA. Involved in the processing of primary rRNA transcript to yield the immediate precursors to the large and small rRNAs (23S and 16S). Processes some mRNAs, and tRNAs when they are encoded in the rRNA operon. Processes pre-crRNA and tracrRNA of type II CRISPR loci if present in the organism.</text>
</comment>
<dbReference type="PROSITE" id="PS50137">
    <property type="entry name" value="DS_RBD"/>
    <property type="match status" value="1"/>
</dbReference>
<protein>
    <recommendedName>
        <fullName evidence="9">Ribonuclease 3</fullName>
        <ecNumber evidence="9">3.1.26.3</ecNumber>
    </recommendedName>
    <alternativeName>
        <fullName evidence="9">Ribonuclease III</fullName>
        <shortName evidence="9">RNase III</shortName>
    </alternativeName>
</protein>
<accession>A0A0C3R4V1</accession>
<evidence type="ECO:0000313" key="12">
    <source>
        <dbReference type="EMBL" id="KIO44560.1"/>
    </source>
</evidence>
<dbReference type="PANTHER" id="PTHR11207">
    <property type="entry name" value="RIBONUCLEASE III"/>
    <property type="match status" value="1"/>
</dbReference>
<dbReference type="PROSITE" id="PS00517">
    <property type="entry name" value="RNASE_3_1"/>
    <property type="match status" value="1"/>
</dbReference>
<dbReference type="Gene3D" id="1.10.1520.10">
    <property type="entry name" value="Ribonuclease III domain"/>
    <property type="match status" value="1"/>
</dbReference>
<feature type="domain" description="DRBM" evidence="10">
    <location>
        <begin position="172"/>
        <end position="239"/>
    </location>
</feature>
<name>A0A0C3R4V1_9PORP</name>
<evidence type="ECO:0000256" key="8">
    <source>
        <dbReference type="ARBA" id="ARBA00022884"/>
    </source>
</evidence>
<gene>
    <name evidence="9" type="primary">rnc</name>
    <name evidence="12" type="ORF">BA92_10270</name>
    <name evidence="13" type="ORF">IE90_07075</name>
</gene>
<dbReference type="Gene3D" id="3.30.160.20">
    <property type="match status" value="1"/>
</dbReference>
<dbReference type="NCBIfam" id="TIGR02191">
    <property type="entry name" value="RNaseIII"/>
    <property type="match status" value="1"/>
</dbReference>
<keyword evidence="7 9" id="KW-0378">Hydrolase</keyword>
<dbReference type="GO" id="GO:0005737">
    <property type="term" value="C:cytoplasm"/>
    <property type="evidence" value="ECO:0007669"/>
    <property type="project" value="UniProtKB-SubCell"/>
</dbReference>
<feature type="binding site" evidence="9">
    <location>
        <position position="62"/>
    </location>
    <ligand>
        <name>Mg(2+)</name>
        <dbReference type="ChEBI" id="CHEBI:18420"/>
    </ligand>
</feature>
<organism evidence="12 15">
    <name type="scientific">Sanguibacteroides justesenii</name>
    <dbReference type="NCBI Taxonomy" id="1547597"/>
    <lineage>
        <taxon>Bacteria</taxon>
        <taxon>Pseudomonadati</taxon>
        <taxon>Bacteroidota</taxon>
        <taxon>Bacteroidia</taxon>
        <taxon>Bacteroidales</taxon>
        <taxon>Porphyromonadaceae</taxon>
        <taxon>Sanguibacteroides</taxon>
    </lineage>
</organism>
<evidence type="ECO:0000259" key="11">
    <source>
        <dbReference type="PROSITE" id="PS50142"/>
    </source>
</evidence>
<dbReference type="Proteomes" id="UP000031980">
    <property type="component" value="Unassembled WGS sequence"/>
</dbReference>
<feature type="active site" evidence="9">
    <location>
        <position position="66"/>
    </location>
</feature>
<dbReference type="GO" id="GO:0006364">
    <property type="term" value="P:rRNA processing"/>
    <property type="evidence" value="ECO:0007669"/>
    <property type="project" value="UniProtKB-UniRule"/>
</dbReference>
<keyword evidence="9" id="KW-0819">tRNA processing</keyword>
<dbReference type="InterPro" id="IPR011907">
    <property type="entry name" value="RNase_III"/>
</dbReference>
<dbReference type="Pfam" id="PF00035">
    <property type="entry name" value="dsrm"/>
    <property type="match status" value="1"/>
</dbReference>
<dbReference type="RefSeq" id="WP_041503147.1">
    <property type="nucleotide sequence ID" value="NZ_JPIT01000018.1"/>
</dbReference>
<reference evidence="13 14" key="2">
    <citation type="submission" date="2014-07" db="EMBL/GenBank/DDBJ databases">
        <title>Porphyromonadaceae bacterium OUH 334697 = ATCC BAA-2682 = DSM 28341 draft genome.</title>
        <authorList>
            <person name="Sydenham T.V."/>
            <person name="Hasman H."/>
            <person name="Justesen U.S."/>
        </authorList>
    </citation>
    <scope>NUCLEOTIDE SEQUENCE [LARGE SCALE GENOMIC DNA]</scope>
    <source>
        <strain evidence="13 14">OUH 334697</strain>
    </source>
</reference>